<dbReference type="Pfam" id="PF06580">
    <property type="entry name" value="His_kinase"/>
    <property type="match status" value="1"/>
</dbReference>
<keyword evidence="2" id="KW-1003">Cell membrane</keyword>
<keyword evidence="4" id="KW-0808">Transferase</keyword>
<sequence>MRTRVYPWKLSTVLKFVLIFMISVPIILISGTILKVYKHDLISQTTDRTMQTLRAVTYSEEQEINKTINFTALIGMDRDVLNKATLVEKGDNGSRFDYKNELVKMLDNYGASTSGHLQSITFFYKNQGAFSYLKDLKNNEQSVRDAAWYKSALSDKDRVHFIGQQQAVLYGDTGEIRIAAAISPSYMQMMHNIEMIYVVFSNDAFEKILWQDIYRGAFSFRIADQDGQVIATSYNVNNIGRVGPQLLHKISLSKEGHFDHTSSGNQSLVAYSTVENAGWKVIYQIPYDQLTTKYDQISRYVVWGTLAVMIMISAISLLLIHGVTRPLQLLVVKMSRVMDGKLNTKIEASGFAETVILGRTFNHMMEQILLLIKQKEDQEREKRVAEFAALQSQINPHFLINTLNSIKLMAVISKVDNIRNMTQALMRLVSSSFNRGGSETLLGEEIENLKHYLYIMQTRYGNALEVEWKVQEEANSLYILKLLLQPILENCILHGLSDPSRIGQIEIEIEILEGVLRIQISDNGIGMTAERLEQILSEDRSGAFSGMGVANVHRRIQLHYGSEYGVKLEPNQPSGIKVMLAIPAIYHSFESAQEQKLDS</sequence>
<evidence type="ECO:0000256" key="6">
    <source>
        <dbReference type="ARBA" id="ARBA00023136"/>
    </source>
</evidence>
<dbReference type="OrthoDB" id="9776552at2"/>
<dbReference type="SMART" id="SM00304">
    <property type="entry name" value="HAMP"/>
    <property type="match status" value="1"/>
</dbReference>
<keyword evidence="6 7" id="KW-0472">Membrane</keyword>
<keyword evidence="3" id="KW-0597">Phosphoprotein</keyword>
<evidence type="ECO:0000256" key="2">
    <source>
        <dbReference type="ARBA" id="ARBA00022475"/>
    </source>
</evidence>
<accession>A0A3D9SMB3</accession>
<gene>
    <name evidence="9" type="ORF">A8990_1032</name>
</gene>
<evidence type="ECO:0000259" key="8">
    <source>
        <dbReference type="PROSITE" id="PS50885"/>
    </source>
</evidence>
<name>A0A3D9SMB3_9BACL</name>
<dbReference type="Gene3D" id="1.10.287.130">
    <property type="match status" value="1"/>
</dbReference>
<keyword evidence="7" id="KW-0812">Transmembrane</keyword>
<dbReference type="SUPFAM" id="SSF158472">
    <property type="entry name" value="HAMP domain-like"/>
    <property type="match status" value="1"/>
</dbReference>
<dbReference type="RefSeq" id="WP_116187634.1">
    <property type="nucleotide sequence ID" value="NZ_QTTN01000003.1"/>
</dbReference>
<keyword evidence="7" id="KW-1133">Transmembrane helix</keyword>
<evidence type="ECO:0000256" key="3">
    <source>
        <dbReference type="ARBA" id="ARBA00022553"/>
    </source>
</evidence>
<dbReference type="PANTHER" id="PTHR34220">
    <property type="entry name" value="SENSOR HISTIDINE KINASE YPDA"/>
    <property type="match status" value="1"/>
</dbReference>
<dbReference type="Pfam" id="PF02518">
    <property type="entry name" value="HATPase_c"/>
    <property type="match status" value="1"/>
</dbReference>
<feature type="transmembrane region" description="Helical" evidence="7">
    <location>
        <begin position="300"/>
        <end position="320"/>
    </location>
</feature>
<dbReference type="InterPro" id="IPR050640">
    <property type="entry name" value="Bact_2-comp_sensor_kinase"/>
</dbReference>
<dbReference type="SUPFAM" id="SSF55874">
    <property type="entry name" value="ATPase domain of HSP90 chaperone/DNA topoisomerase II/histidine kinase"/>
    <property type="match status" value="1"/>
</dbReference>
<dbReference type="InterPro" id="IPR036890">
    <property type="entry name" value="HATPase_C_sf"/>
</dbReference>
<dbReference type="InterPro" id="IPR003594">
    <property type="entry name" value="HATPase_dom"/>
</dbReference>
<dbReference type="CDD" id="cd06225">
    <property type="entry name" value="HAMP"/>
    <property type="match status" value="1"/>
</dbReference>
<dbReference type="InterPro" id="IPR003660">
    <property type="entry name" value="HAMP_dom"/>
</dbReference>
<keyword evidence="5 9" id="KW-0418">Kinase</keyword>
<dbReference type="Gene3D" id="3.30.450.20">
    <property type="entry name" value="PAS domain"/>
    <property type="match status" value="1"/>
</dbReference>
<dbReference type="Pfam" id="PF00672">
    <property type="entry name" value="HAMP"/>
    <property type="match status" value="1"/>
</dbReference>
<dbReference type="GO" id="GO:0000155">
    <property type="term" value="F:phosphorelay sensor kinase activity"/>
    <property type="evidence" value="ECO:0007669"/>
    <property type="project" value="InterPro"/>
</dbReference>
<dbReference type="SMART" id="SM00387">
    <property type="entry name" value="HATPase_c"/>
    <property type="match status" value="1"/>
</dbReference>
<organism evidence="9 10">
    <name type="scientific">Paenibacillus taihuensis</name>
    <dbReference type="NCBI Taxonomy" id="1156355"/>
    <lineage>
        <taxon>Bacteria</taxon>
        <taxon>Bacillati</taxon>
        <taxon>Bacillota</taxon>
        <taxon>Bacilli</taxon>
        <taxon>Bacillales</taxon>
        <taxon>Paenibacillaceae</taxon>
        <taxon>Paenibacillus</taxon>
    </lineage>
</organism>
<dbReference type="AlphaFoldDB" id="A0A3D9SMB3"/>
<evidence type="ECO:0000256" key="1">
    <source>
        <dbReference type="ARBA" id="ARBA00004651"/>
    </source>
</evidence>
<keyword evidence="10" id="KW-1185">Reference proteome</keyword>
<dbReference type="EMBL" id="QTTN01000003">
    <property type="protein sequence ID" value="REE92704.1"/>
    <property type="molecule type" value="Genomic_DNA"/>
</dbReference>
<dbReference type="GO" id="GO:0005886">
    <property type="term" value="C:plasma membrane"/>
    <property type="evidence" value="ECO:0007669"/>
    <property type="project" value="UniProtKB-SubCell"/>
</dbReference>
<evidence type="ECO:0000313" key="10">
    <source>
        <dbReference type="Proteomes" id="UP000256304"/>
    </source>
</evidence>
<dbReference type="PANTHER" id="PTHR34220:SF7">
    <property type="entry name" value="SENSOR HISTIDINE KINASE YPDA"/>
    <property type="match status" value="1"/>
</dbReference>
<comment type="caution">
    <text evidence="9">The sequence shown here is derived from an EMBL/GenBank/DDBJ whole genome shotgun (WGS) entry which is preliminary data.</text>
</comment>
<comment type="subcellular location">
    <subcellularLocation>
        <location evidence="1">Cell membrane</location>
        <topology evidence="1">Multi-pass membrane protein</topology>
    </subcellularLocation>
</comment>
<evidence type="ECO:0000256" key="5">
    <source>
        <dbReference type="ARBA" id="ARBA00022777"/>
    </source>
</evidence>
<dbReference type="Proteomes" id="UP000256304">
    <property type="component" value="Unassembled WGS sequence"/>
</dbReference>
<feature type="transmembrane region" description="Helical" evidence="7">
    <location>
        <begin position="12"/>
        <end position="34"/>
    </location>
</feature>
<evidence type="ECO:0000256" key="7">
    <source>
        <dbReference type="SAM" id="Phobius"/>
    </source>
</evidence>
<evidence type="ECO:0000313" key="9">
    <source>
        <dbReference type="EMBL" id="REE92704.1"/>
    </source>
</evidence>
<reference evidence="9 10" key="1">
    <citation type="submission" date="2018-08" db="EMBL/GenBank/DDBJ databases">
        <title>Genomic Encyclopedia of Type Strains, Phase III (KMG-III): the genomes of soil and plant-associated and newly described type strains.</title>
        <authorList>
            <person name="Whitman W."/>
        </authorList>
    </citation>
    <scope>NUCLEOTIDE SEQUENCE [LARGE SCALE GENOMIC DNA]</scope>
    <source>
        <strain evidence="9 10">CGMCC 1.10966</strain>
    </source>
</reference>
<protein>
    <submittedName>
        <fullName evidence="9">Two-component system sensor histidine kinase YesM</fullName>
    </submittedName>
</protein>
<proteinExistence type="predicted"/>
<feature type="domain" description="HAMP" evidence="8">
    <location>
        <begin position="321"/>
        <end position="373"/>
    </location>
</feature>
<dbReference type="PROSITE" id="PS50885">
    <property type="entry name" value="HAMP"/>
    <property type="match status" value="1"/>
</dbReference>
<evidence type="ECO:0000256" key="4">
    <source>
        <dbReference type="ARBA" id="ARBA00022679"/>
    </source>
</evidence>
<dbReference type="Gene3D" id="3.30.565.10">
    <property type="entry name" value="Histidine kinase-like ATPase, C-terminal domain"/>
    <property type="match status" value="1"/>
</dbReference>
<dbReference type="InterPro" id="IPR010559">
    <property type="entry name" value="Sig_transdc_His_kin_internal"/>
</dbReference>